<keyword evidence="1" id="KW-1133">Transmembrane helix</keyword>
<organism evidence="2 3">
    <name type="scientific">Pseudidiomarina taiwanensis</name>
    <dbReference type="NCBI Taxonomy" id="337250"/>
    <lineage>
        <taxon>Bacteria</taxon>
        <taxon>Pseudomonadati</taxon>
        <taxon>Pseudomonadota</taxon>
        <taxon>Gammaproteobacteria</taxon>
        <taxon>Alteromonadales</taxon>
        <taxon>Idiomarinaceae</taxon>
        <taxon>Pseudidiomarina</taxon>
    </lineage>
</organism>
<dbReference type="Proteomes" id="UP000288279">
    <property type="component" value="Unassembled WGS sequence"/>
</dbReference>
<gene>
    <name evidence="2" type="ORF">CWI83_01885</name>
</gene>
<keyword evidence="3" id="KW-1185">Reference proteome</keyword>
<reference evidence="2 3" key="1">
    <citation type="journal article" date="2011" name="Front. Microbiol.">
        <title>Genomic signatures of strain selection and enhancement in Bacillus atrophaeus var. globigii, a historical biowarfare simulant.</title>
        <authorList>
            <person name="Gibbons H.S."/>
            <person name="Broomall S.M."/>
            <person name="McNew L.A."/>
            <person name="Daligault H."/>
            <person name="Chapman C."/>
            <person name="Bruce D."/>
            <person name="Karavis M."/>
            <person name="Krepps M."/>
            <person name="McGregor P.A."/>
            <person name="Hong C."/>
            <person name="Park K.H."/>
            <person name="Akmal A."/>
            <person name="Feldman A."/>
            <person name="Lin J.S."/>
            <person name="Chang W.E."/>
            <person name="Higgs B.W."/>
            <person name="Demirev P."/>
            <person name="Lindquist J."/>
            <person name="Liem A."/>
            <person name="Fochler E."/>
            <person name="Read T.D."/>
            <person name="Tapia R."/>
            <person name="Johnson S."/>
            <person name="Bishop-Lilly K.A."/>
            <person name="Detter C."/>
            <person name="Han C."/>
            <person name="Sozhamannan S."/>
            <person name="Rosenzweig C.N."/>
            <person name="Skowronski E.W."/>
        </authorList>
    </citation>
    <scope>NUCLEOTIDE SEQUENCE [LARGE SCALE GENOMIC DNA]</scope>
    <source>
        <strain evidence="2 3">PIT1</strain>
    </source>
</reference>
<dbReference type="AlphaFoldDB" id="A0A432ZN46"/>
<comment type="caution">
    <text evidence="2">The sequence shown here is derived from an EMBL/GenBank/DDBJ whole genome shotgun (WGS) entry which is preliminary data.</text>
</comment>
<proteinExistence type="predicted"/>
<sequence length="248" mass="26328">MIKKLSSLLALLAVIAILALALAGPLYQAQTLGLREAFTVLRYAAIGGGIIAIIGLLILLYSVTLGRQANLGKGAPVLAIVLGAITFILPYQQYATATSPNIPRIHDISTDTENPPEFVAVAPLRADAPNPVEYAGAETAALQLQHYPDITTYETSASVTEIVAAAEQVATAMGWEIVASVPAAGRFEATDTTFWFGFKDDVVLRAITEDGMTRVDVRSKSRVGMSDVGVNAQRIRAFIVSLDEALKS</sequence>
<feature type="transmembrane region" description="Helical" evidence="1">
    <location>
        <begin position="75"/>
        <end position="94"/>
    </location>
</feature>
<evidence type="ECO:0000313" key="3">
    <source>
        <dbReference type="Proteomes" id="UP000288279"/>
    </source>
</evidence>
<protein>
    <submittedName>
        <fullName evidence="2">DUF1499 domain-containing protein</fullName>
    </submittedName>
</protein>
<name>A0A432ZN46_9GAMM</name>
<dbReference type="Pfam" id="PF07386">
    <property type="entry name" value="DUF1499"/>
    <property type="match status" value="1"/>
</dbReference>
<keyword evidence="1" id="KW-0812">Transmembrane</keyword>
<evidence type="ECO:0000313" key="2">
    <source>
        <dbReference type="EMBL" id="RUO79288.1"/>
    </source>
</evidence>
<feature type="transmembrane region" description="Helical" evidence="1">
    <location>
        <begin position="39"/>
        <end position="63"/>
    </location>
</feature>
<dbReference type="OrthoDB" id="1523552at2"/>
<dbReference type="EMBL" id="PIQG01000001">
    <property type="protein sequence ID" value="RUO79288.1"/>
    <property type="molecule type" value="Genomic_DNA"/>
</dbReference>
<keyword evidence="1" id="KW-0472">Membrane</keyword>
<accession>A0A432ZN46</accession>
<dbReference type="RefSeq" id="WP_126824950.1">
    <property type="nucleotide sequence ID" value="NZ_PIQG01000001.1"/>
</dbReference>
<dbReference type="InterPro" id="IPR010865">
    <property type="entry name" value="DUF1499"/>
</dbReference>
<evidence type="ECO:0000256" key="1">
    <source>
        <dbReference type="SAM" id="Phobius"/>
    </source>
</evidence>